<feature type="compositionally biased region" description="Acidic residues" evidence="1">
    <location>
        <begin position="80"/>
        <end position="100"/>
    </location>
</feature>
<evidence type="ECO:0000313" key="4">
    <source>
        <dbReference type="Proteomes" id="UP000799437"/>
    </source>
</evidence>
<dbReference type="GeneID" id="54488107"/>
<evidence type="ECO:0000256" key="2">
    <source>
        <dbReference type="SAM" id="Phobius"/>
    </source>
</evidence>
<evidence type="ECO:0000313" key="3">
    <source>
        <dbReference type="EMBL" id="KAF2757453.1"/>
    </source>
</evidence>
<evidence type="ECO:0000256" key="1">
    <source>
        <dbReference type="SAM" id="MobiDB-lite"/>
    </source>
</evidence>
<keyword evidence="2" id="KW-0812">Transmembrane</keyword>
<sequence length="100" mass="10722">MQSTTTNEAKPGAEYAVYLAQAFALTTLYILLGVVYMSLTVLVLGATFSGVCYVYSLVLDCYEQETGTRTGNGNGNGNENESEKEELGDGDGDVDSEEEE</sequence>
<reference evidence="3" key="1">
    <citation type="journal article" date="2020" name="Stud. Mycol.">
        <title>101 Dothideomycetes genomes: a test case for predicting lifestyles and emergence of pathogens.</title>
        <authorList>
            <person name="Haridas S."/>
            <person name="Albert R."/>
            <person name="Binder M."/>
            <person name="Bloem J."/>
            <person name="Labutti K."/>
            <person name="Salamov A."/>
            <person name="Andreopoulos B."/>
            <person name="Baker S."/>
            <person name="Barry K."/>
            <person name="Bills G."/>
            <person name="Bluhm B."/>
            <person name="Cannon C."/>
            <person name="Castanera R."/>
            <person name="Culley D."/>
            <person name="Daum C."/>
            <person name="Ezra D."/>
            <person name="Gonzalez J."/>
            <person name="Henrissat B."/>
            <person name="Kuo A."/>
            <person name="Liang C."/>
            <person name="Lipzen A."/>
            <person name="Lutzoni F."/>
            <person name="Magnuson J."/>
            <person name="Mondo S."/>
            <person name="Nolan M."/>
            <person name="Ohm R."/>
            <person name="Pangilinan J."/>
            <person name="Park H.-J."/>
            <person name="Ramirez L."/>
            <person name="Alfaro M."/>
            <person name="Sun H."/>
            <person name="Tritt A."/>
            <person name="Yoshinaga Y."/>
            <person name="Zwiers L.-H."/>
            <person name="Turgeon B."/>
            <person name="Goodwin S."/>
            <person name="Spatafora J."/>
            <person name="Crous P."/>
            <person name="Grigoriev I."/>
        </authorList>
    </citation>
    <scope>NUCLEOTIDE SEQUENCE</scope>
    <source>
        <strain evidence="3">CBS 121739</strain>
    </source>
</reference>
<keyword evidence="2" id="KW-1133">Transmembrane helix</keyword>
<keyword evidence="2" id="KW-0472">Membrane</keyword>
<feature type="transmembrane region" description="Helical" evidence="2">
    <location>
        <begin position="39"/>
        <end position="59"/>
    </location>
</feature>
<dbReference type="AlphaFoldDB" id="A0A6A6W4A9"/>
<keyword evidence="4" id="KW-1185">Reference proteome</keyword>
<organism evidence="3 4">
    <name type="scientific">Pseudovirgaria hyperparasitica</name>
    <dbReference type="NCBI Taxonomy" id="470096"/>
    <lineage>
        <taxon>Eukaryota</taxon>
        <taxon>Fungi</taxon>
        <taxon>Dikarya</taxon>
        <taxon>Ascomycota</taxon>
        <taxon>Pezizomycotina</taxon>
        <taxon>Dothideomycetes</taxon>
        <taxon>Dothideomycetes incertae sedis</taxon>
        <taxon>Acrospermales</taxon>
        <taxon>Acrospermaceae</taxon>
        <taxon>Pseudovirgaria</taxon>
    </lineage>
</organism>
<dbReference type="Proteomes" id="UP000799437">
    <property type="component" value="Unassembled WGS sequence"/>
</dbReference>
<feature type="region of interest" description="Disordered" evidence="1">
    <location>
        <begin position="66"/>
        <end position="100"/>
    </location>
</feature>
<protein>
    <submittedName>
        <fullName evidence="3">Uncharacterized protein</fullName>
    </submittedName>
</protein>
<accession>A0A6A6W4A9</accession>
<dbReference type="EMBL" id="ML996573">
    <property type="protein sequence ID" value="KAF2757453.1"/>
    <property type="molecule type" value="Genomic_DNA"/>
</dbReference>
<dbReference type="RefSeq" id="XP_033599904.1">
    <property type="nucleotide sequence ID" value="XM_033747053.1"/>
</dbReference>
<proteinExistence type="predicted"/>
<feature type="transmembrane region" description="Helical" evidence="2">
    <location>
        <begin position="15"/>
        <end position="32"/>
    </location>
</feature>
<gene>
    <name evidence="3" type="ORF">EJ05DRAFT_500989</name>
</gene>
<name>A0A6A6W4A9_9PEZI</name>